<dbReference type="Proteomes" id="UP001549749">
    <property type="component" value="Unassembled WGS sequence"/>
</dbReference>
<gene>
    <name evidence="2" type="ORF">ABR189_12595</name>
</gene>
<dbReference type="EMBL" id="JBEXAC010000001">
    <property type="protein sequence ID" value="MET6998217.1"/>
    <property type="molecule type" value="Genomic_DNA"/>
</dbReference>
<evidence type="ECO:0000313" key="3">
    <source>
        <dbReference type="Proteomes" id="UP001549749"/>
    </source>
</evidence>
<organism evidence="2 3">
    <name type="scientific">Chitinophaga defluvii</name>
    <dbReference type="NCBI Taxonomy" id="3163343"/>
    <lineage>
        <taxon>Bacteria</taxon>
        <taxon>Pseudomonadati</taxon>
        <taxon>Bacteroidota</taxon>
        <taxon>Chitinophagia</taxon>
        <taxon>Chitinophagales</taxon>
        <taxon>Chitinophagaceae</taxon>
        <taxon>Chitinophaga</taxon>
    </lineage>
</organism>
<dbReference type="SUPFAM" id="SSF56935">
    <property type="entry name" value="Porins"/>
    <property type="match status" value="1"/>
</dbReference>
<evidence type="ECO:0008006" key="4">
    <source>
        <dbReference type="Google" id="ProtNLM"/>
    </source>
</evidence>
<keyword evidence="1" id="KW-0732">Signal</keyword>
<feature type="chain" id="PRO_5047261938" description="Outer membrane protein transport protein (OMPP1/FadL/TodX)" evidence="1">
    <location>
        <begin position="23"/>
        <end position="521"/>
    </location>
</feature>
<evidence type="ECO:0000256" key="1">
    <source>
        <dbReference type="SAM" id="SignalP"/>
    </source>
</evidence>
<protein>
    <recommendedName>
        <fullName evidence="4">Outer membrane protein transport protein (OMPP1/FadL/TodX)</fullName>
    </recommendedName>
</protein>
<dbReference type="RefSeq" id="WP_354660852.1">
    <property type="nucleotide sequence ID" value="NZ_JBEXAC010000001.1"/>
</dbReference>
<comment type="caution">
    <text evidence="2">The sequence shown here is derived from an EMBL/GenBank/DDBJ whole genome shotgun (WGS) entry which is preliminary data.</text>
</comment>
<reference evidence="2 3" key="1">
    <citation type="submission" date="2024-06" db="EMBL/GenBank/DDBJ databases">
        <title>Chitinophaga defluvii sp. nov., isolated from municipal sewage.</title>
        <authorList>
            <person name="Zhang L."/>
        </authorList>
    </citation>
    <scope>NUCLEOTIDE SEQUENCE [LARGE SCALE GENOMIC DNA]</scope>
    <source>
        <strain evidence="2 3">H8</strain>
    </source>
</reference>
<keyword evidence="3" id="KW-1185">Reference proteome</keyword>
<accession>A0ABV2T5B4</accession>
<feature type="signal peptide" evidence="1">
    <location>
        <begin position="1"/>
        <end position="22"/>
    </location>
</feature>
<proteinExistence type="predicted"/>
<evidence type="ECO:0000313" key="2">
    <source>
        <dbReference type="EMBL" id="MET6998217.1"/>
    </source>
</evidence>
<sequence>MNKKITGLLLALSIGISVQVFAQDETDALRYSRTTPGGTARAQAIGGAMGSLGGDYSAAHVNPAGLGFFRTNEFVISPGYYFINSSATYRGSTTPDESRSGMQLPNIGVVFGMPTPTKSAWKNFSVSLGYNRVANFNNKQFTKANNNEHSLTERWLEDLAFNNVPYDRAGKDYPLGASLAFNTFLVDTALSNGAPNGYKTRVNPRTGLLQQDRLEEKGGMDEFAIGFAGNYMDRLYIGGSINISNIHYESHREYAEDDISGNNSNEFDFFELISDRKTDGLGVNIKLGAIYAATSNLRIGAAFHTPTWYNMKDVSSAGLLVNTENFVSPVTGKNENYQTTGDVIEDGGPVEFEYSYRTPLKALGSVSYIFGTNPDISKQHGFITADVEYVNYATSKYKYKGSAEIQDQGKAMNASISNLYKSTVNVRIGGELKFTTLAVRGGFAYYGDPYQHASVDASVKKISGGVGYRNRGFFVDLTYVHTLANDEYYPYFLAQDDGMPVKPAAIDRSGGAVVATIGFKF</sequence>
<dbReference type="Gene3D" id="2.40.160.60">
    <property type="entry name" value="Outer membrane protein transport protein (OMPP1/FadL/TodX)"/>
    <property type="match status" value="1"/>
</dbReference>
<name>A0ABV2T5B4_9BACT</name>